<proteinExistence type="predicted"/>
<sequence>MAAMQYDPLPEAVHVTIFMESLRTRIARTEVFRVHPSTFEEAVEIALNAEHNFKSVSLGWNGYNPFAARANSTSGPAFNTPEPMDRSYAEDEGEVELQAAEQQRVVRRCFTYGSTKHLRLGCTLRKQRQATSQHSTPSQKYGMARENADAQ</sequence>
<evidence type="ECO:0000313" key="3">
    <source>
        <dbReference type="Proteomes" id="UP001162060"/>
    </source>
</evidence>
<protein>
    <submittedName>
        <fullName evidence="2">Uncharacterized protein</fullName>
    </submittedName>
</protein>
<evidence type="ECO:0000313" key="2">
    <source>
        <dbReference type="EMBL" id="CAK7937650.1"/>
    </source>
</evidence>
<dbReference type="AlphaFoldDB" id="A0AAV1UVY5"/>
<dbReference type="EMBL" id="CAKLBY020000227">
    <property type="protein sequence ID" value="CAK7937650.1"/>
    <property type="molecule type" value="Genomic_DNA"/>
</dbReference>
<reference evidence="2" key="1">
    <citation type="submission" date="2024-01" db="EMBL/GenBank/DDBJ databases">
        <authorList>
            <person name="Webb A."/>
        </authorList>
    </citation>
    <scope>NUCLEOTIDE SEQUENCE</scope>
    <source>
        <strain evidence="2">Pm1</strain>
    </source>
</reference>
<comment type="caution">
    <text evidence="2">The sequence shown here is derived from an EMBL/GenBank/DDBJ whole genome shotgun (WGS) entry which is preliminary data.</text>
</comment>
<feature type="compositionally biased region" description="Polar residues" evidence="1">
    <location>
        <begin position="129"/>
        <end position="139"/>
    </location>
</feature>
<name>A0AAV1UVY5_9STRA</name>
<dbReference type="Proteomes" id="UP001162060">
    <property type="component" value="Unassembled WGS sequence"/>
</dbReference>
<accession>A0AAV1UVY5</accession>
<gene>
    <name evidence="2" type="ORF">PM001_LOCUS22800</name>
</gene>
<evidence type="ECO:0000256" key="1">
    <source>
        <dbReference type="SAM" id="MobiDB-lite"/>
    </source>
</evidence>
<organism evidence="2 3">
    <name type="scientific">Peronospora matthiolae</name>
    <dbReference type="NCBI Taxonomy" id="2874970"/>
    <lineage>
        <taxon>Eukaryota</taxon>
        <taxon>Sar</taxon>
        <taxon>Stramenopiles</taxon>
        <taxon>Oomycota</taxon>
        <taxon>Peronosporomycetes</taxon>
        <taxon>Peronosporales</taxon>
        <taxon>Peronosporaceae</taxon>
        <taxon>Peronospora</taxon>
    </lineage>
</organism>
<feature type="region of interest" description="Disordered" evidence="1">
    <location>
        <begin position="126"/>
        <end position="151"/>
    </location>
</feature>